<accession>A0A4R5BHN5</accession>
<comment type="caution">
    <text evidence="1">The sequence shown here is derived from an EMBL/GenBank/DDBJ whole genome shotgun (WGS) entry which is preliminary data.</text>
</comment>
<dbReference type="InterPro" id="IPR029069">
    <property type="entry name" value="HotDog_dom_sf"/>
</dbReference>
<dbReference type="InterPro" id="IPR052741">
    <property type="entry name" value="Mitochondrial_HTD2"/>
</dbReference>
<dbReference type="PANTHER" id="PTHR28152:SF1">
    <property type="entry name" value="HYDROXYACYL-THIOESTER DEHYDRATASE TYPE 2, MITOCHONDRIAL"/>
    <property type="match status" value="1"/>
</dbReference>
<name>A0A4R5BHN5_9PSEU</name>
<dbReference type="PANTHER" id="PTHR28152">
    <property type="entry name" value="HYDROXYACYL-THIOESTER DEHYDRATASE TYPE 2, MITOCHONDRIAL"/>
    <property type="match status" value="1"/>
</dbReference>
<dbReference type="Gene3D" id="3.10.129.10">
    <property type="entry name" value="Hotdog Thioesterase"/>
    <property type="match status" value="2"/>
</dbReference>
<evidence type="ECO:0000313" key="1">
    <source>
        <dbReference type="EMBL" id="TDD83344.1"/>
    </source>
</evidence>
<protein>
    <recommendedName>
        <fullName evidence="3">3-methylfumaryl-CoA hydratase</fullName>
    </recommendedName>
</protein>
<gene>
    <name evidence="1" type="ORF">E1202_25520</name>
</gene>
<dbReference type="Proteomes" id="UP000294723">
    <property type="component" value="Unassembled WGS sequence"/>
</dbReference>
<dbReference type="GO" id="GO:0019171">
    <property type="term" value="F:(3R)-hydroxyacyl-[acyl-carrier-protein] dehydratase activity"/>
    <property type="evidence" value="ECO:0007669"/>
    <property type="project" value="TreeGrafter"/>
</dbReference>
<proteinExistence type="predicted"/>
<dbReference type="AlphaFoldDB" id="A0A4R5BHN5"/>
<sequence>MTGTPRRSTRRFLVLEEFLRDWRPEAVVEHDSMGPEQSRALANVLEVPAPVDELPPLWHWVHFLSWPPHSELGPDGHPLNGDFLPPVPDRRRMFAGGRMTIDEPLRLGTPAERTTELGDVTVKHGRSGEMAFVTERREFRQDGRLRITEETDYVYRSGETDTKSPGRLRPTDFPTSDAPWQRRFVGEPTRLFRFSALTANTHRIHYDEPYCREVEAYPGLVVHGPLLVLLMTELAREHGPLGSVSYRLRRPVFSGDPVLVCGDEDGAMSVRSDQLSAEASVTFSERR</sequence>
<reference evidence="1 2" key="1">
    <citation type="submission" date="2019-03" db="EMBL/GenBank/DDBJ databases">
        <title>Draft genome sequences of novel Actinobacteria.</title>
        <authorList>
            <person name="Sahin N."/>
            <person name="Ay H."/>
            <person name="Saygin H."/>
        </authorList>
    </citation>
    <scope>NUCLEOTIDE SEQUENCE [LARGE SCALE GENOMIC DNA]</scope>
    <source>
        <strain evidence="1 2">5K548</strain>
    </source>
</reference>
<keyword evidence="2" id="KW-1185">Reference proteome</keyword>
<organism evidence="1 2">
    <name type="scientific">Saccharopolyspora karakumensis</name>
    <dbReference type="NCBI Taxonomy" id="2530386"/>
    <lineage>
        <taxon>Bacteria</taxon>
        <taxon>Bacillati</taxon>
        <taxon>Actinomycetota</taxon>
        <taxon>Actinomycetes</taxon>
        <taxon>Pseudonocardiales</taxon>
        <taxon>Pseudonocardiaceae</taxon>
        <taxon>Saccharopolyspora</taxon>
    </lineage>
</organism>
<dbReference type="EMBL" id="SMLA01000054">
    <property type="protein sequence ID" value="TDD83344.1"/>
    <property type="molecule type" value="Genomic_DNA"/>
</dbReference>
<evidence type="ECO:0000313" key="2">
    <source>
        <dbReference type="Proteomes" id="UP000294723"/>
    </source>
</evidence>
<evidence type="ECO:0008006" key="3">
    <source>
        <dbReference type="Google" id="ProtNLM"/>
    </source>
</evidence>
<dbReference type="SUPFAM" id="SSF54637">
    <property type="entry name" value="Thioesterase/thiol ester dehydrase-isomerase"/>
    <property type="match status" value="1"/>
</dbReference>